<dbReference type="AlphaFoldDB" id="A6G0W4"/>
<sequence>MAGLALISTLSTACDKSASDASSGESPGAEAAKKEAGNTADASGDQEAGAGAEGVKADTEETAAAEKPDCSGYSFSPLPNADNTAPSPSGTLPAQLTAFAWDMFIGLNTAGDFNWQTSFMAIDDVMTGAKPDWKPTAPPRLGYAQADNGTSDGSGGYWLADERGELVWYEMRLNRFEFDYIVKHGLYSGEGQETFAESTGIATPHGSTEVKAAWLPIAEADAGKYVTTRGTIKGAKGVPREDVLLGLVGFHILLKSTNGGERWLWMTFEHSELTASFANEPHEVERAAKCQGKEGEDPVKFTAKPNEASPYTLQDYFSNGDCAPYATVVQRINAIAPDVAKTNACAKAHLAGEQQEALAHYDLMGVQWFDPRATCGTPQPPLKTVCTQMSTPGCFYQGTEDFNYTYNCTAPNTDAPLSKTGFLNSDSGQGKPLTNVMLETYVQTIDCASCHADASIGVRDSKLASNYSFVFDHVGFSLDSNIEPKLRPF</sequence>
<dbReference type="STRING" id="391625.PPSIR1_41864"/>
<proteinExistence type="predicted"/>
<keyword evidence="3" id="KW-1185">Reference proteome</keyword>
<accession>A6G0W4</accession>
<dbReference type="eggNOG" id="COG3258">
    <property type="taxonomic scope" value="Bacteria"/>
</dbReference>
<feature type="region of interest" description="Disordered" evidence="1">
    <location>
        <begin position="13"/>
        <end position="89"/>
    </location>
</feature>
<comment type="caution">
    <text evidence="2">The sequence shown here is derived from an EMBL/GenBank/DDBJ whole genome shotgun (WGS) entry which is preliminary data.</text>
</comment>
<evidence type="ECO:0000313" key="3">
    <source>
        <dbReference type="Proteomes" id="UP000005801"/>
    </source>
</evidence>
<evidence type="ECO:0000256" key="1">
    <source>
        <dbReference type="SAM" id="MobiDB-lite"/>
    </source>
</evidence>
<name>A6G0W4_9BACT</name>
<gene>
    <name evidence="2" type="ORF">PPSIR1_41864</name>
</gene>
<reference evidence="2 3" key="1">
    <citation type="submission" date="2007-06" db="EMBL/GenBank/DDBJ databases">
        <authorList>
            <person name="Shimkets L."/>
            <person name="Ferriera S."/>
            <person name="Johnson J."/>
            <person name="Kravitz S."/>
            <person name="Beeson K."/>
            <person name="Sutton G."/>
            <person name="Rogers Y.-H."/>
            <person name="Friedman R."/>
            <person name="Frazier M."/>
            <person name="Venter J.C."/>
        </authorList>
    </citation>
    <scope>NUCLEOTIDE SEQUENCE [LARGE SCALE GENOMIC DNA]</scope>
    <source>
        <strain evidence="2 3">SIR-1</strain>
    </source>
</reference>
<dbReference type="Proteomes" id="UP000005801">
    <property type="component" value="Unassembled WGS sequence"/>
</dbReference>
<feature type="compositionally biased region" description="Basic and acidic residues" evidence="1">
    <location>
        <begin position="55"/>
        <end position="69"/>
    </location>
</feature>
<evidence type="ECO:0000313" key="2">
    <source>
        <dbReference type="EMBL" id="EDM80502.1"/>
    </source>
</evidence>
<feature type="compositionally biased region" description="Low complexity" evidence="1">
    <location>
        <begin position="15"/>
        <end position="30"/>
    </location>
</feature>
<protein>
    <submittedName>
        <fullName evidence="2">Uncharacterized protein</fullName>
    </submittedName>
</protein>
<dbReference type="EMBL" id="ABCS01000010">
    <property type="protein sequence ID" value="EDM80502.1"/>
    <property type="molecule type" value="Genomic_DNA"/>
</dbReference>
<organism evidence="2 3">
    <name type="scientific">Plesiocystis pacifica SIR-1</name>
    <dbReference type="NCBI Taxonomy" id="391625"/>
    <lineage>
        <taxon>Bacteria</taxon>
        <taxon>Pseudomonadati</taxon>
        <taxon>Myxococcota</taxon>
        <taxon>Polyangia</taxon>
        <taxon>Nannocystales</taxon>
        <taxon>Nannocystaceae</taxon>
        <taxon>Plesiocystis</taxon>
    </lineage>
</organism>